<feature type="compositionally biased region" description="Acidic residues" evidence="1">
    <location>
        <begin position="77"/>
        <end position="86"/>
    </location>
</feature>
<reference evidence="2 3" key="1">
    <citation type="submission" date="2024-04" db="EMBL/GenBank/DDBJ databases">
        <title>genome sequences of Mucor flavus KT1a and Helicostylum pulchrum KT1b strains isolation_sourced from the surface of a dry-aged beef.</title>
        <authorList>
            <person name="Toyotome T."/>
            <person name="Hosono M."/>
            <person name="Torimaru M."/>
            <person name="Fukuda K."/>
            <person name="Mikami N."/>
        </authorList>
    </citation>
    <scope>NUCLEOTIDE SEQUENCE [LARGE SCALE GENOMIC DNA]</scope>
    <source>
        <strain evidence="2 3">KT1b</strain>
    </source>
</reference>
<organism evidence="2 3">
    <name type="scientific">Helicostylum pulchrum</name>
    <dbReference type="NCBI Taxonomy" id="562976"/>
    <lineage>
        <taxon>Eukaryota</taxon>
        <taxon>Fungi</taxon>
        <taxon>Fungi incertae sedis</taxon>
        <taxon>Mucoromycota</taxon>
        <taxon>Mucoromycotina</taxon>
        <taxon>Mucoromycetes</taxon>
        <taxon>Mucorales</taxon>
        <taxon>Mucorineae</taxon>
        <taxon>Mucoraceae</taxon>
        <taxon>Helicostylum</taxon>
    </lineage>
</organism>
<proteinExistence type="predicted"/>
<keyword evidence="3" id="KW-1185">Reference proteome</keyword>
<feature type="compositionally biased region" description="Basic residues" evidence="1">
    <location>
        <begin position="143"/>
        <end position="161"/>
    </location>
</feature>
<feature type="region of interest" description="Disordered" evidence="1">
    <location>
        <begin position="76"/>
        <end position="103"/>
    </location>
</feature>
<dbReference type="EMBL" id="BAABUJ010000068">
    <property type="protein sequence ID" value="GAA5806510.1"/>
    <property type="molecule type" value="Genomic_DNA"/>
</dbReference>
<accession>A0ABP9YI29</accession>
<protein>
    <submittedName>
        <fullName evidence="2">Uncharacterized protein</fullName>
    </submittedName>
</protein>
<sequence>MASQRNNITLLEVQMLLQRTIMNESQSILGKLDNLGRWGAKMLLMRMLHRTSQYYIDEDEEEGENRVADQTILRQEEQEEQEQEREEDVHKEEDIQNFTDTDPFEEDFYQISLPLLLDPSLENPIVEGPLHERAEGEAVNKAIQRKRGQPSTKKKTIGIQI</sequence>
<gene>
    <name evidence="2" type="ORF">HPULCUR_012045</name>
</gene>
<comment type="caution">
    <text evidence="2">The sequence shown here is derived from an EMBL/GenBank/DDBJ whole genome shotgun (WGS) entry which is preliminary data.</text>
</comment>
<name>A0ABP9YI29_9FUNG</name>
<feature type="region of interest" description="Disordered" evidence="1">
    <location>
        <begin position="141"/>
        <end position="161"/>
    </location>
</feature>
<evidence type="ECO:0000313" key="3">
    <source>
        <dbReference type="Proteomes" id="UP001476247"/>
    </source>
</evidence>
<evidence type="ECO:0000256" key="1">
    <source>
        <dbReference type="SAM" id="MobiDB-lite"/>
    </source>
</evidence>
<evidence type="ECO:0000313" key="2">
    <source>
        <dbReference type="EMBL" id="GAA5806510.1"/>
    </source>
</evidence>
<dbReference type="Proteomes" id="UP001476247">
    <property type="component" value="Unassembled WGS sequence"/>
</dbReference>